<evidence type="ECO:0000313" key="5">
    <source>
        <dbReference type="EMBL" id="GEW49615.1"/>
    </source>
</evidence>
<comment type="similarity">
    <text evidence="1">Belongs to the protease inhibitor I3 (leguminous Kunitz-type inhibitor) family.</text>
</comment>
<evidence type="ECO:0000256" key="3">
    <source>
        <dbReference type="SAM" id="SignalP"/>
    </source>
</evidence>
<accession>A0A699GVL4</accession>
<dbReference type="Gene3D" id="2.80.10.50">
    <property type="match status" value="1"/>
</dbReference>
<feature type="signal peptide" evidence="3">
    <location>
        <begin position="1"/>
        <end position="20"/>
    </location>
</feature>
<dbReference type="PRINTS" id="PR00291">
    <property type="entry name" value="KUNITZINHBTR"/>
</dbReference>
<dbReference type="SUPFAM" id="SSF50386">
    <property type="entry name" value="STI-like"/>
    <property type="match status" value="1"/>
</dbReference>
<feature type="compositionally biased region" description="Polar residues" evidence="2">
    <location>
        <begin position="337"/>
        <end position="347"/>
    </location>
</feature>
<feature type="region of interest" description="Disordered" evidence="2">
    <location>
        <begin position="337"/>
        <end position="362"/>
    </location>
</feature>
<dbReference type="GO" id="GO:0004866">
    <property type="term" value="F:endopeptidase inhibitor activity"/>
    <property type="evidence" value="ECO:0007669"/>
    <property type="project" value="InterPro"/>
</dbReference>
<dbReference type="Pfam" id="PF00197">
    <property type="entry name" value="Kunitz_legume"/>
    <property type="match status" value="1"/>
</dbReference>
<feature type="domain" description="Reverse transcriptase Ty1/copia-type" evidence="4">
    <location>
        <begin position="595"/>
        <end position="671"/>
    </location>
</feature>
<proteinExistence type="inferred from homology"/>
<dbReference type="InterPro" id="IPR056368">
    <property type="entry name" value="KTI1"/>
</dbReference>
<evidence type="ECO:0000256" key="1">
    <source>
        <dbReference type="ARBA" id="ARBA00005440"/>
    </source>
</evidence>
<dbReference type="EMBL" id="BKCJ010060816">
    <property type="protein sequence ID" value="GEW49615.1"/>
    <property type="molecule type" value="Genomic_DNA"/>
</dbReference>
<name>A0A699GVL4_TANCI</name>
<comment type="caution">
    <text evidence="5">The sequence shown here is derived from an EMBL/GenBank/DDBJ whole genome shotgun (WGS) entry which is preliminary data.</text>
</comment>
<feature type="compositionally biased region" description="Basic and acidic residues" evidence="2">
    <location>
        <begin position="450"/>
        <end position="459"/>
    </location>
</feature>
<reference evidence="5" key="1">
    <citation type="journal article" date="2019" name="Sci. Rep.">
        <title>Draft genome of Tanacetum cinerariifolium, the natural source of mosquito coil.</title>
        <authorList>
            <person name="Yamashiro T."/>
            <person name="Shiraishi A."/>
            <person name="Satake H."/>
            <person name="Nakayama K."/>
        </authorList>
    </citation>
    <scope>NUCLEOTIDE SEQUENCE</scope>
</reference>
<dbReference type="Pfam" id="PF07727">
    <property type="entry name" value="RVT_2"/>
    <property type="match status" value="1"/>
</dbReference>
<protein>
    <submittedName>
        <fullName evidence="5">Proteinase inhibitor I3</fullName>
    </submittedName>
</protein>
<dbReference type="InterPro" id="IPR013103">
    <property type="entry name" value="RVT_2"/>
</dbReference>
<feature type="compositionally biased region" description="Polar residues" evidence="2">
    <location>
        <begin position="421"/>
        <end position="442"/>
    </location>
</feature>
<dbReference type="AlphaFoldDB" id="A0A699GVL4"/>
<organism evidence="5">
    <name type="scientific">Tanacetum cinerariifolium</name>
    <name type="common">Dalmatian daisy</name>
    <name type="synonym">Chrysanthemum cinerariifolium</name>
    <dbReference type="NCBI Taxonomy" id="118510"/>
    <lineage>
        <taxon>Eukaryota</taxon>
        <taxon>Viridiplantae</taxon>
        <taxon>Streptophyta</taxon>
        <taxon>Embryophyta</taxon>
        <taxon>Tracheophyta</taxon>
        <taxon>Spermatophyta</taxon>
        <taxon>Magnoliopsida</taxon>
        <taxon>eudicotyledons</taxon>
        <taxon>Gunneridae</taxon>
        <taxon>Pentapetalae</taxon>
        <taxon>asterids</taxon>
        <taxon>campanulids</taxon>
        <taxon>Asterales</taxon>
        <taxon>Asteraceae</taxon>
        <taxon>Asteroideae</taxon>
        <taxon>Anthemideae</taxon>
        <taxon>Anthemidinae</taxon>
        <taxon>Tanacetum</taxon>
    </lineage>
</organism>
<sequence>MKSLLFFILFLVSIIHTTSATDIVLDVSGNQVLTNVPYHIGPVIGAKGGGIKLTDKKNNNKICPFNVVQDPAEVNIGGKFRFTQVAKEKYLRTSYTIGIDSGNAMSKCDASTFWKIDVAEAKAPKNLITTGGLFDSAASCFQIVHYPKPTIPRIVSYMLQHCPHYCGAGPQTCFNVSVVVDNGVRYLASRGTPFEFVFKKSNSDSTTKALWERNNDMIISWILNTIVEHIGNNLNFISPASKFWLEHQELYAQIDGHRIYQLSNDIVQLKQVDCTIKVYYHKMRGSWDEFDALEASYVCTCVCSCENGKENGERDQRKRLIQFLMGLDDSYANNNFRGNRSTYSQGESYKRRNYNQRETTERKSSFRKGFICGNYGKEGHTKEQCYKIMRYPIGHPLHGKYQQPKLQKQEYKPNRTVNMATTQENPSTQVRQLQTAQPNTPSDVYFSARIDTRPDKLQTRPDNPIDTPTYHDAEQSEGHNSWYIVSFTSITILKFIASLVSNLKSTWIIDSGASDHISITFTFMINIKTFTKPIHITLPNAPPKSPHMVLTRTRGLLLAPFVMVFTFCLLHPNIPYALQQPRTHKPCYGTQGYGVVEEYNARLVAKGFTQKEVIGFKETFALVAKMVTVRAVTTVAIHNNWPLEQLDVNNAFLCGDLYEEVYMKVPQGYATSLPPNTYIKHAGVLEDKPTIIPFDLAKQLNDIDGDPLPDPSMCKTLVVQTSGSGISNLLAVATTFTGSGNLYCHFFIISSIAVQTPGSGISKLLAVGTTFTGSGNLYCQWELSPGSGNALCILFPTQTLY</sequence>
<dbReference type="PANTHER" id="PTHR33107">
    <property type="entry name" value="KUNITZ TRYPSIN INHIBITOR 2"/>
    <property type="match status" value="1"/>
</dbReference>
<evidence type="ECO:0000259" key="4">
    <source>
        <dbReference type="Pfam" id="PF07727"/>
    </source>
</evidence>
<dbReference type="CDD" id="cd00178">
    <property type="entry name" value="beta-trefoil_STI"/>
    <property type="match status" value="1"/>
</dbReference>
<dbReference type="PANTHER" id="PTHR33107:SF88">
    <property type="entry name" value="PROTEINASE INHIBITOR I3"/>
    <property type="match status" value="1"/>
</dbReference>
<evidence type="ECO:0000256" key="2">
    <source>
        <dbReference type="SAM" id="MobiDB-lite"/>
    </source>
</evidence>
<feature type="chain" id="PRO_5025365790" evidence="3">
    <location>
        <begin position="21"/>
        <end position="801"/>
    </location>
</feature>
<feature type="region of interest" description="Disordered" evidence="2">
    <location>
        <begin position="421"/>
        <end position="474"/>
    </location>
</feature>
<keyword evidence="3" id="KW-0732">Signal</keyword>
<dbReference type="SMART" id="SM00452">
    <property type="entry name" value="STI"/>
    <property type="match status" value="1"/>
</dbReference>
<dbReference type="InterPro" id="IPR011065">
    <property type="entry name" value="Kunitz_inhibitor_STI-like_sf"/>
</dbReference>
<dbReference type="InterPro" id="IPR002160">
    <property type="entry name" value="Prot_inh_Kunz-lg"/>
</dbReference>
<gene>
    <name evidence="5" type="ORF">Tci_221591</name>
</gene>